<keyword evidence="1" id="KW-0732">Signal</keyword>
<name>A0A4S2N0T2_9PEZI</name>
<proteinExistence type="predicted"/>
<sequence length="558" mass="61056">MKTSTLLSLALTITSTAGAPSDFISPHTGIKAIGSFGGVTAPWKAVGEVATKKSFKDIGLECTNVNLDHIFKVFRSHEAKIEKYLEDWYEGFVDKKDFRFGEKNFGFFPDVFAKSHDVTFDGSGCGWDRCTYMGCAEAEARGMDPRVWLVMTAVGNIQSKLTAFNNLLTEVGVTEYLKNSDLIVKEAIKNIHIPQSAEKDLSLLSMLGAGLAGGAAFGGPASALLGVIPATMSVWGASFPFHPEFEAPWDRDDVMGSVKAGIGAALETFSQLARTSFSEVIMKANVPILPQGPRDQMTFSNKIEGKTGYYLATYLKEEAWWKQVTGSPEDGKKAMGYIINRTALGAALQASRHFLVRNSLPKNKKLKSSEWVANCNKIAGGWADEGAGICYTLQGMRSDGSWPFADNAAIGKMIKEENNIFGINSIADLYQNIHTCSMSCDEAVCGKLDSKNSMKVWAKNNFNDARVSGSKLSMCAVPIPVLDKDSVCEDGKGKKFPYEFDIGHCDMHQRIIHDRRVQDGVFRTTPRMAEFNAGKIGCAEKNNYNEKLSHKFTIACSN</sequence>
<organism evidence="2 3">
    <name type="scientific">Ascodesmis nigricans</name>
    <dbReference type="NCBI Taxonomy" id="341454"/>
    <lineage>
        <taxon>Eukaryota</taxon>
        <taxon>Fungi</taxon>
        <taxon>Dikarya</taxon>
        <taxon>Ascomycota</taxon>
        <taxon>Pezizomycotina</taxon>
        <taxon>Pezizomycetes</taxon>
        <taxon>Pezizales</taxon>
        <taxon>Ascodesmidaceae</taxon>
        <taxon>Ascodesmis</taxon>
    </lineage>
</organism>
<dbReference type="AlphaFoldDB" id="A0A4S2N0T2"/>
<reference evidence="2 3" key="1">
    <citation type="submission" date="2019-04" db="EMBL/GenBank/DDBJ databases">
        <title>Comparative genomics and transcriptomics to analyze fruiting body development in filamentous ascomycetes.</title>
        <authorList>
            <consortium name="DOE Joint Genome Institute"/>
            <person name="Lutkenhaus R."/>
            <person name="Traeger S."/>
            <person name="Breuer J."/>
            <person name="Kuo A."/>
            <person name="Lipzen A."/>
            <person name="Pangilinan J."/>
            <person name="Dilworth D."/>
            <person name="Sandor L."/>
            <person name="Poggeler S."/>
            <person name="Barry K."/>
            <person name="Grigoriev I.V."/>
            <person name="Nowrousian M."/>
        </authorList>
    </citation>
    <scope>NUCLEOTIDE SEQUENCE [LARGE SCALE GENOMIC DNA]</scope>
    <source>
        <strain evidence="2 3">CBS 389.68</strain>
    </source>
</reference>
<dbReference type="Proteomes" id="UP000298138">
    <property type="component" value="Unassembled WGS sequence"/>
</dbReference>
<gene>
    <name evidence="2" type="ORF">EX30DRAFT_362362</name>
</gene>
<keyword evidence="3" id="KW-1185">Reference proteome</keyword>
<accession>A0A4S2N0T2</accession>
<feature type="chain" id="PRO_5020970103" evidence="1">
    <location>
        <begin position="19"/>
        <end position="558"/>
    </location>
</feature>
<protein>
    <submittedName>
        <fullName evidence="2">Uncharacterized protein</fullName>
    </submittedName>
</protein>
<feature type="signal peptide" evidence="1">
    <location>
        <begin position="1"/>
        <end position="18"/>
    </location>
</feature>
<evidence type="ECO:0000313" key="3">
    <source>
        <dbReference type="Proteomes" id="UP000298138"/>
    </source>
</evidence>
<dbReference type="InParanoid" id="A0A4S2N0T2"/>
<evidence type="ECO:0000313" key="2">
    <source>
        <dbReference type="EMBL" id="TGZ82719.1"/>
    </source>
</evidence>
<dbReference type="EMBL" id="ML220114">
    <property type="protein sequence ID" value="TGZ82719.1"/>
    <property type="molecule type" value="Genomic_DNA"/>
</dbReference>
<evidence type="ECO:0000256" key="1">
    <source>
        <dbReference type="SAM" id="SignalP"/>
    </source>
</evidence>